<reference evidence="3 4" key="1">
    <citation type="submission" date="2019-12" db="EMBL/GenBank/DDBJ databases">
        <title>Genomic-based taxomic classification of the family Erythrobacteraceae.</title>
        <authorList>
            <person name="Xu L."/>
        </authorList>
    </citation>
    <scope>NUCLEOTIDE SEQUENCE [LARGE SCALE GENOMIC DNA]</scope>
    <source>
        <strain evidence="3 4">SW-109</strain>
    </source>
</reference>
<dbReference type="EMBL" id="WTYP01000002">
    <property type="protein sequence ID" value="MXP47443.1"/>
    <property type="molecule type" value="Genomic_DNA"/>
</dbReference>
<dbReference type="OrthoDB" id="7469880at2"/>
<evidence type="ECO:0000259" key="2">
    <source>
        <dbReference type="PROSITE" id="PS50830"/>
    </source>
</evidence>
<keyword evidence="1" id="KW-0472">Membrane</keyword>
<dbReference type="AlphaFoldDB" id="A0A6I4V0K0"/>
<protein>
    <submittedName>
        <fullName evidence="3">Thermonuclease family protein</fullName>
    </submittedName>
</protein>
<comment type="caution">
    <text evidence="3">The sequence shown here is derived from an EMBL/GenBank/DDBJ whole genome shotgun (WGS) entry which is preliminary data.</text>
</comment>
<evidence type="ECO:0000256" key="1">
    <source>
        <dbReference type="SAM" id="Phobius"/>
    </source>
</evidence>
<proteinExistence type="predicted"/>
<dbReference type="Pfam" id="PF00565">
    <property type="entry name" value="SNase"/>
    <property type="match status" value="1"/>
</dbReference>
<feature type="domain" description="TNase-like" evidence="2">
    <location>
        <begin position="85"/>
        <end position="176"/>
    </location>
</feature>
<feature type="transmembrane region" description="Helical" evidence="1">
    <location>
        <begin position="38"/>
        <end position="57"/>
    </location>
</feature>
<organism evidence="3 4">
    <name type="scientific">Pontixanthobacter luteolus</name>
    <dbReference type="NCBI Taxonomy" id="295089"/>
    <lineage>
        <taxon>Bacteria</taxon>
        <taxon>Pseudomonadati</taxon>
        <taxon>Pseudomonadota</taxon>
        <taxon>Alphaproteobacteria</taxon>
        <taxon>Sphingomonadales</taxon>
        <taxon>Erythrobacteraceae</taxon>
        <taxon>Pontixanthobacter</taxon>
    </lineage>
</organism>
<keyword evidence="4" id="KW-1185">Reference proteome</keyword>
<name>A0A6I4V0K0_9SPHN</name>
<evidence type="ECO:0000313" key="4">
    <source>
        <dbReference type="Proteomes" id="UP000471435"/>
    </source>
</evidence>
<evidence type="ECO:0000313" key="3">
    <source>
        <dbReference type="EMBL" id="MXP47443.1"/>
    </source>
</evidence>
<dbReference type="InterPro" id="IPR035437">
    <property type="entry name" value="SNase_OB-fold_sf"/>
</dbReference>
<sequence length="187" mass="21063">MTRSRRPFRAPPLNKRPVNVLNFEPSSRKRKAWWEENWPYGALVFAPIIGIAVAWLWQTSPTEIPPAGGSEQYEVAFSRCSGPIRVTCVVDGDTIWLKGQKIRIADINTPEVSSPDCPAERALGERATSRLTALLNKGGFRLRAIDRDEDRYGRKLRIITRNGQSLGSILVNEGLAENWTGSRRSWC</sequence>
<gene>
    <name evidence="3" type="ORF">GRI43_08620</name>
</gene>
<accession>A0A6I4V0K0</accession>
<dbReference type="Proteomes" id="UP000471435">
    <property type="component" value="Unassembled WGS sequence"/>
</dbReference>
<keyword evidence="1" id="KW-1133">Transmembrane helix</keyword>
<keyword evidence="1" id="KW-0812">Transmembrane</keyword>
<dbReference type="SUPFAM" id="SSF50199">
    <property type="entry name" value="Staphylococcal nuclease"/>
    <property type="match status" value="1"/>
</dbReference>
<dbReference type="PROSITE" id="PS50830">
    <property type="entry name" value="TNASE_3"/>
    <property type="match status" value="1"/>
</dbReference>
<dbReference type="Gene3D" id="2.40.50.90">
    <property type="match status" value="1"/>
</dbReference>
<dbReference type="InterPro" id="IPR016071">
    <property type="entry name" value="Staphylococal_nuclease_OB-fold"/>
</dbReference>
<dbReference type="RefSeq" id="WP_160730743.1">
    <property type="nucleotide sequence ID" value="NZ_WTYP01000002.1"/>
</dbReference>